<dbReference type="PANTHER" id="PTHR24215:SF35">
    <property type="entry name" value="MUSCLE LIM PROTEIN MLP84B"/>
    <property type="match status" value="1"/>
</dbReference>
<accession>A0ABM1HTY8</accession>
<keyword evidence="6" id="KW-0539">Nucleus</keyword>
<dbReference type="Proteomes" id="UP000694924">
    <property type="component" value="Unplaced"/>
</dbReference>
<feature type="domain" description="LIM zinc-binding" evidence="9">
    <location>
        <begin position="3"/>
        <end position="63"/>
    </location>
</feature>
<evidence type="ECO:0000313" key="10">
    <source>
        <dbReference type="Proteomes" id="UP000694924"/>
    </source>
</evidence>
<evidence type="ECO:0000256" key="6">
    <source>
        <dbReference type="ARBA" id="ARBA00023242"/>
    </source>
</evidence>
<reference evidence="11" key="1">
    <citation type="submission" date="2025-08" db="UniProtKB">
        <authorList>
            <consortium name="RefSeq"/>
        </authorList>
    </citation>
    <scope>IDENTIFICATION</scope>
    <source>
        <tissue evidence="11">Whole body</tissue>
    </source>
</reference>
<dbReference type="RefSeq" id="XP_015171425.1">
    <property type="nucleotide sequence ID" value="XM_015315939.1"/>
</dbReference>
<dbReference type="PANTHER" id="PTHR24215">
    <property type="entry name" value="RHO-GTPASE-ACTIVATING PROTEIN LRG1"/>
    <property type="match status" value="1"/>
</dbReference>
<evidence type="ECO:0000256" key="4">
    <source>
        <dbReference type="ARBA" id="ARBA00022833"/>
    </source>
</evidence>
<keyword evidence="5 7" id="KW-0440">LIM domain</keyword>
<feature type="domain" description="LIM zinc-binding" evidence="9">
    <location>
        <begin position="188"/>
        <end position="248"/>
    </location>
</feature>
<dbReference type="Pfam" id="PF00412">
    <property type="entry name" value="LIM"/>
    <property type="match status" value="2"/>
</dbReference>
<dbReference type="GeneID" id="107063823"/>
<keyword evidence="10" id="KW-1185">Reference proteome</keyword>
<organism evidence="10 11">
    <name type="scientific">Polistes dominula</name>
    <name type="common">European paper wasp</name>
    <name type="synonym">Vespa dominula</name>
    <dbReference type="NCBI Taxonomy" id="743375"/>
    <lineage>
        <taxon>Eukaryota</taxon>
        <taxon>Metazoa</taxon>
        <taxon>Ecdysozoa</taxon>
        <taxon>Arthropoda</taxon>
        <taxon>Hexapoda</taxon>
        <taxon>Insecta</taxon>
        <taxon>Pterygota</taxon>
        <taxon>Neoptera</taxon>
        <taxon>Endopterygota</taxon>
        <taxon>Hymenoptera</taxon>
        <taxon>Apocrita</taxon>
        <taxon>Aculeata</taxon>
        <taxon>Vespoidea</taxon>
        <taxon>Vespidae</taxon>
        <taxon>Polistinae</taxon>
        <taxon>Polistini</taxon>
        <taxon>Polistes</taxon>
    </lineage>
</organism>
<evidence type="ECO:0000256" key="5">
    <source>
        <dbReference type="ARBA" id="ARBA00023038"/>
    </source>
</evidence>
<dbReference type="PROSITE" id="PS50023">
    <property type="entry name" value="LIM_DOMAIN_2"/>
    <property type="match status" value="2"/>
</dbReference>
<proteinExistence type="predicted"/>
<keyword evidence="2 7" id="KW-0479">Metal-binding</keyword>
<keyword evidence="3" id="KW-0677">Repeat</keyword>
<evidence type="ECO:0000256" key="8">
    <source>
        <dbReference type="SAM" id="MobiDB-lite"/>
    </source>
</evidence>
<dbReference type="InterPro" id="IPR001781">
    <property type="entry name" value="Znf_LIM"/>
</dbReference>
<protein>
    <submittedName>
        <fullName evidence="11">Cysteine and glycine-rich protein 2-like</fullName>
    </submittedName>
</protein>
<comment type="subcellular location">
    <subcellularLocation>
        <location evidence="1">Nucleus</location>
    </subcellularLocation>
</comment>
<evidence type="ECO:0000256" key="7">
    <source>
        <dbReference type="PROSITE-ProRule" id="PRU00125"/>
    </source>
</evidence>
<evidence type="ECO:0000256" key="3">
    <source>
        <dbReference type="ARBA" id="ARBA00022737"/>
    </source>
</evidence>
<name>A0ABM1HTY8_POLDO</name>
<keyword evidence="4 7" id="KW-0862">Zinc</keyword>
<feature type="region of interest" description="Disordered" evidence="8">
    <location>
        <begin position="128"/>
        <end position="149"/>
    </location>
</feature>
<gene>
    <name evidence="11" type="primary">LOC107063823</name>
</gene>
<dbReference type="Gene3D" id="2.10.110.10">
    <property type="entry name" value="Cysteine Rich Protein"/>
    <property type="match status" value="2"/>
</dbReference>
<dbReference type="PROSITE" id="PS00478">
    <property type="entry name" value="LIM_DOMAIN_1"/>
    <property type="match status" value="2"/>
</dbReference>
<evidence type="ECO:0000259" key="9">
    <source>
        <dbReference type="PROSITE" id="PS50023"/>
    </source>
</evidence>
<evidence type="ECO:0000313" key="11">
    <source>
        <dbReference type="RefSeq" id="XP_015171425.1"/>
    </source>
</evidence>
<evidence type="ECO:0000256" key="2">
    <source>
        <dbReference type="ARBA" id="ARBA00022723"/>
    </source>
</evidence>
<sequence>MPGVCARCHREVYFAEERLALGKVWHTLCFSCFNCRKLLDSCTVSTHRGELFCRNCYSRLFPTILRSTKGNISSKENKTFPCATIPNTSISLNDSTCCYCCCCCATEDSSIGGTSSINNKDYHLKKSRLRGGGEEEEKSQSRSRSSPCRTILSGGCCCDNVTCCDIDRADSCCKTKLPPGCECLGGGLDCQRCGRKVYQAEMQIASGVPYHNICFSCFCCRKPLEPLTYQENCGEIYCKQCYIRNFGPQGYGYGIGAGALQTPM</sequence>
<evidence type="ECO:0000256" key="1">
    <source>
        <dbReference type="ARBA" id="ARBA00004123"/>
    </source>
</evidence>
<dbReference type="SUPFAM" id="SSF57716">
    <property type="entry name" value="Glucocorticoid receptor-like (DNA-binding domain)"/>
    <property type="match status" value="4"/>
</dbReference>
<dbReference type="SMART" id="SM00132">
    <property type="entry name" value="LIM"/>
    <property type="match status" value="2"/>
</dbReference>